<evidence type="ECO:0000313" key="1">
    <source>
        <dbReference type="EMBL" id="GGM40060.1"/>
    </source>
</evidence>
<sequence length="300" mass="33709">MVELNADRVNLAVSRLDGGLYRHARVETRKPALDLAGVLSEIHDNSLDFNLAEGDHMLIRAKREIDTTTLRRLRKITEVLEDDLGIYLGHGKFARMASTAATASSVVAVAIAGWNLVETADALQEAAKKAQSLQAVKEKSFDAFYKSIGLFVVECFLFTTPLNYKTAWKGTRYLNNHYLYRLRSTSTVLYRLTLSEVHYAIRGFTKEALRNVDRLASYLAQMTVKSIEILQEHSDDGVDDMVETIQREVEEFHAFVENTYQIVVPEIELQSVVQEVVKELSGFMDVSSLSPDQVTSGIDI</sequence>
<protein>
    <submittedName>
        <fullName evidence="1">Uncharacterized protein</fullName>
    </submittedName>
</protein>
<dbReference type="AlphaFoldDB" id="A0A830FVM3"/>
<reference evidence="1" key="2">
    <citation type="submission" date="2020-09" db="EMBL/GenBank/DDBJ databases">
        <authorList>
            <person name="Sun Q."/>
            <person name="Ohkuma M."/>
        </authorList>
    </citation>
    <scope>NUCLEOTIDE SEQUENCE</scope>
    <source>
        <strain evidence="1">JCM 15759</strain>
    </source>
</reference>
<proteinExistence type="predicted"/>
<accession>A0A830FVM3</accession>
<gene>
    <name evidence="1" type="ORF">GCM10009006_21450</name>
</gene>
<reference evidence="1" key="1">
    <citation type="journal article" date="2014" name="Int. J. Syst. Evol. Microbiol.">
        <title>Complete genome sequence of Corynebacterium casei LMG S-19264T (=DSM 44701T), isolated from a smear-ripened cheese.</title>
        <authorList>
            <consortium name="US DOE Joint Genome Institute (JGI-PGF)"/>
            <person name="Walter F."/>
            <person name="Albersmeier A."/>
            <person name="Kalinowski J."/>
            <person name="Ruckert C."/>
        </authorList>
    </citation>
    <scope>NUCLEOTIDE SEQUENCE</scope>
    <source>
        <strain evidence="1">JCM 15759</strain>
    </source>
</reference>
<evidence type="ECO:0000313" key="2">
    <source>
        <dbReference type="Proteomes" id="UP000656367"/>
    </source>
</evidence>
<dbReference type="EMBL" id="BMON01000002">
    <property type="protein sequence ID" value="GGM40060.1"/>
    <property type="molecule type" value="Genomic_DNA"/>
</dbReference>
<dbReference type="Proteomes" id="UP000656367">
    <property type="component" value="Unassembled WGS sequence"/>
</dbReference>
<name>A0A830FVM3_HALAR</name>
<dbReference type="RefSeq" id="WP_229727295.1">
    <property type="nucleotide sequence ID" value="NZ_BMON01000002.1"/>
</dbReference>
<comment type="caution">
    <text evidence="1">The sequence shown here is derived from an EMBL/GenBank/DDBJ whole genome shotgun (WGS) entry which is preliminary data.</text>
</comment>
<organism evidence="1 2">
    <name type="scientific">Haloarcula argentinensis</name>
    <dbReference type="NCBI Taxonomy" id="43776"/>
    <lineage>
        <taxon>Archaea</taxon>
        <taxon>Methanobacteriati</taxon>
        <taxon>Methanobacteriota</taxon>
        <taxon>Stenosarchaea group</taxon>
        <taxon>Halobacteria</taxon>
        <taxon>Halobacteriales</taxon>
        <taxon>Haloarculaceae</taxon>
        <taxon>Haloarcula</taxon>
    </lineage>
</organism>